<protein>
    <recommendedName>
        <fullName evidence="3">Carboxylic ester hydrolase</fullName>
        <ecNumber evidence="3">3.1.1.-</ecNumber>
    </recommendedName>
</protein>
<keyword evidence="2 3" id="KW-0378">Hydrolase</keyword>
<dbReference type="PROSITE" id="PS00122">
    <property type="entry name" value="CARBOXYLESTERASE_B_1"/>
    <property type="match status" value="1"/>
</dbReference>
<accession>A0ABW1DDR5</accession>
<dbReference type="RefSeq" id="WP_379524930.1">
    <property type="nucleotide sequence ID" value="NZ_JBHSPA010000130.1"/>
</dbReference>
<evidence type="ECO:0000256" key="1">
    <source>
        <dbReference type="ARBA" id="ARBA00005964"/>
    </source>
</evidence>
<gene>
    <name evidence="5" type="ORF">ACFPZ3_67835</name>
</gene>
<dbReference type="Proteomes" id="UP001596058">
    <property type="component" value="Unassembled WGS sequence"/>
</dbReference>
<organism evidence="5 6">
    <name type="scientific">Nonomuraea insulae</name>
    <dbReference type="NCBI Taxonomy" id="1616787"/>
    <lineage>
        <taxon>Bacteria</taxon>
        <taxon>Bacillati</taxon>
        <taxon>Actinomycetota</taxon>
        <taxon>Actinomycetes</taxon>
        <taxon>Streptosporangiales</taxon>
        <taxon>Streptosporangiaceae</taxon>
        <taxon>Nonomuraea</taxon>
    </lineage>
</organism>
<dbReference type="SUPFAM" id="SSF53474">
    <property type="entry name" value="alpha/beta-Hydrolases"/>
    <property type="match status" value="1"/>
</dbReference>
<proteinExistence type="inferred from homology"/>
<evidence type="ECO:0000259" key="4">
    <source>
        <dbReference type="Pfam" id="PF00135"/>
    </source>
</evidence>
<evidence type="ECO:0000256" key="3">
    <source>
        <dbReference type="RuleBase" id="RU361235"/>
    </source>
</evidence>
<dbReference type="EC" id="3.1.1.-" evidence="3"/>
<feature type="domain" description="Carboxylesterase type B" evidence="4">
    <location>
        <begin position="2"/>
        <end position="318"/>
    </location>
</feature>
<evidence type="ECO:0000256" key="2">
    <source>
        <dbReference type="ARBA" id="ARBA00022801"/>
    </source>
</evidence>
<reference evidence="6" key="1">
    <citation type="journal article" date="2019" name="Int. J. Syst. Evol. Microbiol.">
        <title>The Global Catalogue of Microorganisms (GCM) 10K type strain sequencing project: providing services to taxonomists for standard genome sequencing and annotation.</title>
        <authorList>
            <consortium name="The Broad Institute Genomics Platform"/>
            <consortium name="The Broad Institute Genome Sequencing Center for Infectious Disease"/>
            <person name="Wu L."/>
            <person name="Ma J."/>
        </authorList>
    </citation>
    <scope>NUCLEOTIDE SEQUENCE [LARGE SCALE GENOMIC DNA]</scope>
    <source>
        <strain evidence="6">CCUG 53903</strain>
    </source>
</reference>
<dbReference type="EMBL" id="JBHSPA010000130">
    <property type="protein sequence ID" value="MFC5835514.1"/>
    <property type="molecule type" value="Genomic_DNA"/>
</dbReference>
<evidence type="ECO:0000313" key="6">
    <source>
        <dbReference type="Proteomes" id="UP001596058"/>
    </source>
</evidence>
<evidence type="ECO:0000313" key="5">
    <source>
        <dbReference type="EMBL" id="MFC5835514.1"/>
    </source>
</evidence>
<comment type="similarity">
    <text evidence="1 3">Belongs to the type-B carboxylesterase/lipase family.</text>
</comment>
<dbReference type="PANTHER" id="PTHR11559">
    <property type="entry name" value="CARBOXYLESTERASE"/>
    <property type="match status" value="1"/>
</dbReference>
<dbReference type="Gene3D" id="3.40.50.1820">
    <property type="entry name" value="alpha/beta hydrolase"/>
    <property type="match status" value="1"/>
</dbReference>
<dbReference type="InterPro" id="IPR029058">
    <property type="entry name" value="AB_hydrolase_fold"/>
</dbReference>
<dbReference type="Pfam" id="PF00135">
    <property type="entry name" value="COesterase"/>
    <property type="match status" value="1"/>
</dbReference>
<name>A0ABW1DDR5_9ACTN</name>
<sequence>MEVTITTGDVRGQVEKGVAVFRGIPFARPPLGELRFAAPVFPPAWEGVRDCTAFGPPPPQQPSPWAPPAADRAGESWLTVNLWSPDVGASLPVMVWIYGGAYRSGESGEPVYDGALLAREGNAVVVTLNYRVGMEGFAQIEGAPANRGLLDQVAALEWVRDNVAAFGGDPGRVTVFGESAGAGSVAALLAMPRAAGLFGRAIAQSVPGTYFSAPLAADIAAVLTAELGLRPTVADLADVPPDRLVTLVESANAKMPSYEERWGPVAHTVTPFSPVVDGDVLPRDPWSALADGAAREVELIVGHNRDEYRLFTQMERSSAERADLLLRVFAPGLDYRAAFPEAGPALLGELVRSDWLFRMPSLHLADAQVAGGGRVHAYELTWANPILGACHALDVPLVFGNLDGGMGRSLLGDPAPPGAAVVSADFRRRWTAFAAGEGPGWEAYEQGRRLVRLFDAEPSVVAYPEETSRRLWAAHRFGALPLLG</sequence>
<dbReference type="InterPro" id="IPR019826">
    <property type="entry name" value="Carboxylesterase_B_AS"/>
</dbReference>
<dbReference type="InterPro" id="IPR050309">
    <property type="entry name" value="Type-B_Carboxylest/Lipase"/>
</dbReference>
<comment type="caution">
    <text evidence="5">The sequence shown here is derived from an EMBL/GenBank/DDBJ whole genome shotgun (WGS) entry which is preliminary data.</text>
</comment>
<dbReference type="InterPro" id="IPR002018">
    <property type="entry name" value="CarbesteraseB"/>
</dbReference>
<keyword evidence="6" id="KW-1185">Reference proteome</keyword>